<dbReference type="AlphaFoldDB" id="A0AAN6T1X1"/>
<keyword evidence="2" id="KW-1185">Reference proteome</keyword>
<evidence type="ECO:0000313" key="2">
    <source>
        <dbReference type="Proteomes" id="UP001305647"/>
    </source>
</evidence>
<proteinExistence type="predicted"/>
<reference evidence="1" key="2">
    <citation type="submission" date="2023-05" db="EMBL/GenBank/DDBJ databases">
        <authorList>
            <consortium name="Lawrence Berkeley National Laboratory"/>
            <person name="Steindorff A."/>
            <person name="Hensen N."/>
            <person name="Bonometti L."/>
            <person name="Westerberg I."/>
            <person name="Brannstrom I.O."/>
            <person name="Guillou S."/>
            <person name="Cros-Aarteil S."/>
            <person name="Calhoun S."/>
            <person name="Haridas S."/>
            <person name="Kuo A."/>
            <person name="Mondo S."/>
            <person name="Pangilinan J."/>
            <person name="Riley R."/>
            <person name="Labutti K."/>
            <person name="Andreopoulos B."/>
            <person name="Lipzen A."/>
            <person name="Chen C."/>
            <person name="Yanf M."/>
            <person name="Daum C."/>
            <person name="Ng V."/>
            <person name="Clum A."/>
            <person name="Ohm R."/>
            <person name="Martin F."/>
            <person name="Silar P."/>
            <person name="Natvig D."/>
            <person name="Lalanne C."/>
            <person name="Gautier V."/>
            <person name="Ament-Velasquez S.L."/>
            <person name="Kruys A."/>
            <person name="Hutchinson M.I."/>
            <person name="Powell A.J."/>
            <person name="Barry K."/>
            <person name="Miller A.N."/>
            <person name="Grigoriev I.V."/>
            <person name="Debuchy R."/>
            <person name="Gladieux P."/>
            <person name="Thoren M.H."/>
            <person name="Johannesson H."/>
        </authorList>
    </citation>
    <scope>NUCLEOTIDE SEQUENCE</scope>
    <source>
        <strain evidence="1">CBS 757.83</strain>
    </source>
</reference>
<comment type="caution">
    <text evidence="1">The sequence shown here is derived from an EMBL/GenBank/DDBJ whole genome shotgun (WGS) entry which is preliminary data.</text>
</comment>
<accession>A0AAN6T1X1</accession>
<name>A0AAN6T1X1_9PEZI</name>
<gene>
    <name evidence="1" type="ORF">N658DRAFT_496722</name>
</gene>
<sequence length="202" mass="22929">MAQPAQSPSDMGPEASETIPRLTTDAPAIFVPIPHDMLNSEPPQNRIERLKRILETIDYQREGVEENLMFMYEREKKRIMLEAAKLEQAQGPPKIRPGLPPSELENIIANMETPAQPGGNYNLQRYPPTADAKTPMPPNLSLRDSTVRDILIVVQRGLNDLERFEEFMAGIKNHYLGLLERETAKIEEVGKRPEERSGFRSL</sequence>
<dbReference type="Proteomes" id="UP001305647">
    <property type="component" value="Unassembled WGS sequence"/>
</dbReference>
<protein>
    <submittedName>
        <fullName evidence="1">Uncharacterized protein</fullName>
    </submittedName>
</protein>
<evidence type="ECO:0000313" key="1">
    <source>
        <dbReference type="EMBL" id="KAK4101022.1"/>
    </source>
</evidence>
<organism evidence="1 2">
    <name type="scientific">Parathielavia hyrcaniae</name>
    <dbReference type="NCBI Taxonomy" id="113614"/>
    <lineage>
        <taxon>Eukaryota</taxon>
        <taxon>Fungi</taxon>
        <taxon>Dikarya</taxon>
        <taxon>Ascomycota</taxon>
        <taxon>Pezizomycotina</taxon>
        <taxon>Sordariomycetes</taxon>
        <taxon>Sordariomycetidae</taxon>
        <taxon>Sordariales</taxon>
        <taxon>Chaetomiaceae</taxon>
        <taxon>Parathielavia</taxon>
    </lineage>
</organism>
<dbReference type="EMBL" id="MU863637">
    <property type="protein sequence ID" value="KAK4101022.1"/>
    <property type="molecule type" value="Genomic_DNA"/>
</dbReference>
<reference evidence="1" key="1">
    <citation type="journal article" date="2023" name="Mol. Phylogenet. Evol.">
        <title>Genome-scale phylogeny and comparative genomics of the fungal order Sordariales.</title>
        <authorList>
            <person name="Hensen N."/>
            <person name="Bonometti L."/>
            <person name="Westerberg I."/>
            <person name="Brannstrom I.O."/>
            <person name="Guillou S."/>
            <person name="Cros-Aarteil S."/>
            <person name="Calhoun S."/>
            <person name="Haridas S."/>
            <person name="Kuo A."/>
            <person name="Mondo S."/>
            <person name="Pangilinan J."/>
            <person name="Riley R."/>
            <person name="LaButti K."/>
            <person name="Andreopoulos B."/>
            <person name="Lipzen A."/>
            <person name="Chen C."/>
            <person name="Yan M."/>
            <person name="Daum C."/>
            <person name="Ng V."/>
            <person name="Clum A."/>
            <person name="Steindorff A."/>
            <person name="Ohm R.A."/>
            <person name="Martin F."/>
            <person name="Silar P."/>
            <person name="Natvig D.O."/>
            <person name="Lalanne C."/>
            <person name="Gautier V."/>
            <person name="Ament-Velasquez S.L."/>
            <person name="Kruys A."/>
            <person name="Hutchinson M.I."/>
            <person name="Powell A.J."/>
            <person name="Barry K."/>
            <person name="Miller A.N."/>
            <person name="Grigoriev I.V."/>
            <person name="Debuchy R."/>
            <person name="Gladieux P."/>
            <person name="Hiltunen Thoren M."/>
            <person name="Johannesson H."/>
        </authorList>
    </citation>
    <scope>NUCLEOTIDE SEQUENCE</scope>
    <source>
        <strain evidence="1">CBS 757.83</strain>
    </source>
</reference>